<dbReference type="EMBL" id="JAAIUO010000003">
    <property type="protein sequence ID" value="NSK14627.1"/>
    <property type="molecule type" value="Genomic_DNA"/>
</dbReference>
<protein>
    <submittedName>
        <fullName evidence="2">Uncharacterized protein</fullName>
    </submittedName>
</protein>
<reference evidence="2" key="2">
    <citation type="submission" date="2020-02" db="EMBL/GenBank/DDBJ databases">
        <authorList>
            <person name="Littmann E."/>
            <person name="Sorbara M."/>
        </authorList>
    </citation>
    <scope>NUCLEOTIDE SEQUENCE</scope>
    <source>
        <strain evidence="2">MSK.17.11</strain>
        <strain evidence="1">MSK.17.38</strain>
    </source>
</reference>
<keyword evidence="3" id="KW-1185">Reference proteome</keyword>
<organism evidence="2 3">
    <name type="scientific">Dorea phocaeensis</name>
    <dbReference type="NCBI Taxonomy" id="2040291"/>
    <lineage>
        <taxon>Bacteria</taxon>
        <taxon>Bacillati</taxon>
        <taxon>Bacillota</taxon>
        <taxon>Clostridia</taxon>
        <taxon>Lachnospirales</taxon>
        <taxon>Lachnospiraceae</taxon>
        <taxon>Dorea</taxon>
    </lineage>
</organism>
<evidence type="ECO:0000313" key="1">
    <source>
        <dbReference type="EMBL" id="NSK14627.1"/>
    </source>
</evidence>
<dbReference type="EMBL" id="JAAITX010000003">
    <property type="protein sequence ID" value="NVH58401.1"/>
    <property type="molecule type" value="Genomic_DNA"/>
</dbReference>
<dbReference type="RefSeq" id="WP_173814650.1">
    <property type="nucleotide sequence ID" value="NZ_JAAITX010000003.1"/>
</dbReference>
<proteinExistence type="predicted"/>
<evidence type="ECO:0000313" key="4">
    <source>
        <dbReference type="Proteomes" id="UP000701680"/>
    </source>
</evidence>
<evidence type="ECO:0000313" key="3">
    <source>
        <dbReference type="Proteomes" id="UP000528555"/>
    </source>
</evidence>
<accession>A0A850HJB0</accession>
<dbReference type="Proteomes" id="UP000528555">
    <property type="component" value="Unassembled WGS sequence"/>
</dbReference>
<comment type="caution">
    <text evidence="2">The sequence shown here is derived from an EMBL/GenBank/DDBJ whole genome shotgun (WGS) entry which is preliminary data.</text>
</comment>
<gene>
    <name evidence="2" type="ORF">G5A66_07025</name>
    <name evidence="1" type="ORF">G5A75_07045</name>
</gene>
<name>A0A850HJB0_9FIRM</name>
<reference evidence="3 4" key="1">
    <citation type="journal article" date="2020" name="Cell Host Microbe">
        <title>Functional and Genomic Variation between Human-Derived Isolates of Lachnospiraceae Reveals Inter- and Intra-Species Diversity.</title>
        <authorList>
            <person name="Sorbara M.T."/>
            <person name="Littmann E.R."/>
            <person name="Fontana E."/>
            <person name="Moody T.U."/>
            <person name="Kohout C.E."/>
            <person name="Gjonbalaj M."/>
            <person name="Eaton V."/>
            <person name="Seok R."/>
            <person name="Leiner I.M."/>
            <person name="Pamer E.G."/>
        </authorList>
    </citation>
    <scope>NUCLEOTIDE SEQUENCE [LARGE SCALE GENOMIC DNA]</scope>
    <source>
        <strain evidence="2 3">MSK.17.11</strain>
        <strain evidence="1 4">MSK.17.38</strain>
    </source>
</reference>
<evidence type="ECO:0000313" key="2">
    <source>
        <dbReference type="EMBL" id="NVH58401.1"/>
    </source>
</evidence>
<dbReference type="Proteomes" id="UP000701680">
    <property type="component" value="Unassembled WGS sequence"/>
</dbReference>
<sequence>MGGRGTFAAGKQAAYTYETVGKVDGVKIINPIDKSKSLKLPEESHSSVGYVLYDKDGVFHQYREYNSNHEIVLEIGYHHEKSLGHGDILHVHVHNTPGVEHHGQADKFVIKPGHPLYEKYKKLFKGVKQ</sequence>
<dbReference type="AlphaFoldDB" id="A0A850HJB0"/>